<dbReference type="GO" id="GO:0016020">
    <property type="term" value="C:membrane"/>
    <property type="evidence" value="ECO:0007669"/>
    <property type="project" value="InterPro"/>
</dbReference>
<evidence type="ECO:0008006" key="4">
    <source>
        <dbReference type="Google" id="ProtNLM"/>
    </source>
</evidence>
<dbReference type="Proteomes" id="UP000540656">
    <property type="component" value="Unassembled WGS sequence"/>
</dbReference>
<dbReference type="GO" id="GO:0055070">
    <property type="term" value="P:copper ion homeostasis"/>
    <property type="evidence" value="ECO:0007669"/>
    <property type="project" value="InterPro"/>
</dbReference>
<reference evidence="2 3" key="1">
    <citation type="submission" date="2020-07" db="EMBL/GenBank/DDBJ databases">
        <title>Sequencing the genomes of 1000 actinobacteria strains.</title>
        <authorList>
            <person name="Klenk H.-P."/>
        </authorList>
    </citation>
    <scope>NUCLEOTIDE SEQUENCE [LARGE SCALE GENOMIC DNA]</scope>
    <source>
        <strain evidence="2 3">DSM 23819</strain>
    </source>
</reference>
<dbReference type="Pfam" id="PF11382">
    <property type="entry name" value="MctB"/>
    <property type="match status" value="1"/>
</dbReference>
<evidence type="ECO:0000313" key="3">
    <source>
        <dbReference type="Proteomes" id="UP000540656"/>
    </source>
</evidence>
<protein>
    <recommendedName>
        <fullName evidence="4">Copper transporter</fullName>
    </recommendedName>
</protein>
<dbReference type="AlphaFoldDB" id="A0A7Y9RZF5"/>
<organism evidence="2 3">
    <name type="scientific">Nocardioides daedukensis</name>
    <dbReference type="NCBI Taxonomy" id="634462"/>
    <lineage>
        <taxon>Bacteria</taxon>
        <taxon>Bacillati</taxon>
        <taxon>Actinomycetota</taxon>
        <taxon>Actinomycetes</taxon>
        <taxon>Propionibacteriales</taxon>
        <taxon>Nocardioidaceae</taxon>
        <taxon>Nocardioides</taxon>
    </lineage>
</organism>
<accession>A0A7Y9RZF5</accession>
<feature type="region of interest" description="Disordered" evidence="1">
    <location>
        <begin position="285"/>
        <end position="306"/>
    </location>
</feature>
<dbReference type="EMBL" id="JACCAA010000001">
    <property type="protein sequence ID" value="NYG57483.1"/>
    <property type="molecule type" value="Genomic_DNA"/>
</dbReference>
<keyword evidence="3" id="KW-1185">Reference proteome</keyword>
<sequence length="306" mass="30695">MISFRYHVVTIVAVFLALAVGVALGGGPLSELGRSSDEANARVSEENDKLTDDLKQAEQVSGFQDKFLNTALPANLGSVLEGTAVAMVTLPGASSGTVKGLTEQIGRAQGTLVGTYAVQPGLVASDNKSLADTLGAQLAESVGDSDVPEGAGTYERLGALISQAIATTSPAGGPVDEDAKSILSSLKGADMFELSSQGSKRAGVILVVLGSEPATDDGSDKLLSALLDGLSGGAETVVVAGSTASADTGILKTLRDDPDFVDSVSSVDSVQSRVGQVSAVYALGRTGSGETGHFGAKGSDGPLPRG</sequence>
<evidence type="ECO:0000256" key="1">
    <source>
        <dbReference type="SAM" id="MobiDB-lite"/>
    </source>
</evidence>
<comment type="caution">
    <text evidence="2">The sequence shown here is derived from an EMBL/GenBank/DDBJ whole genome shotgun (WGS) entry which is preliminary data.</text>
</comment>
<dbReference type="InterPro" id="IPR021522">
    <property type="entry name" value="MctB"/>
</dbReference>
<gene>
    <name evidence="2" type="ORF">BJ980_000406</name>
</gene>
<proteinExistence type="predicted"/>
<evidence type="ECO:0000313" key="2">
    <source>
        <dbReference type="EMBL" id="NYG57483.1"/>
    </source>
</evidence>
<name>A0A7Y9RZF5_9ACTN</name>
<dbReference type="RefSeq" id="WP_179500754.1">
    <property type="nucleotide sequence ID" value="NZ_JACCAA010000001.1"/>
</dbReference>